<dbReference type="InParanoid" id="D6TRQ1"/>
<name>D6TRQ1_KTERA</name>
<protein>
    <submittedName>
        <fullName evidence="2">Beta-Ig-H3/fasciclin</fullName>
    </submittedName>
</protein>
<dbReference type="GO" id="GO:0031012">
    <property type="term" value="C:extracellular matrix"/>
    <property type="evidence" value="ECO:0007669"/>
    <property type="project" value="TreeGrafter"/>
</dbReference>
<evidence type="ECO:0000259" key="1">
    <source>
        <dbReference type="PROSITE" id="PS50213"/>
    </source>
</evidence>
<dbReference type="AlphaFoldDB" id="D6TRQ1"/>
<dbReference type="Proteomes" id="UP000004508">
    <property type="component" value="Unassembled WGS sequence"/>
</dbReference>
<evidence type="ECO:0000313" key="2">
    <source>
        <dbReference type="EMBL" id="EFH86003.1"/>
    </source>
</evidence>
<dbReference type="GO" id="GO:0007155">
    <property type="term" value="P:cell adhesion"/>
    <property type="evidence" value="ECO:0007669"/>
    <property type="project" value="TreeGrafter"/>
</dbReference>
<dbReference type="InterPro" id="IPR000782">
    <property type="entry name" value="FAS1_domain"/>
</dbReference>
<dbReference type="GO" id="GO:0050839">
    <property type="term" value="F:cell adhesion molecule binding"/>
    <property type="evidence" value="ECO:0007669"/>
    <property type="project" value="TreeGrafter"/>
</dbReference>
<dbReference type="GO" id="GO:0030198">
    <property type="term" value="P:extracellular matrix organization"/>
    <property type="evidence" value="ECO:0007669"/>
    <property type="project" value="TreeGrafter"/>
</dbReference>
<organism evidence="2 3">
    <name type="scientific">Ktedonobacter racemifer DSM 44963</name>
    <dbReference type="NCBI Taxonomy" id="485913"/>
    <lineage>
        <taxon>Bacteria</taxon>
        <taxon>Bacillati</taxon>
        <taxon>Chloroflexota</taxon>
        <taxon>Ktedonobacteria</taxon>
        <taxon>Ktedonobacterales</taxon>
        <taxon>Ktedonobacteraceae</taxon>
        <taxon>Ktedonobacter</taxon>
    </lineage>
</organism>
<evidence type="ECO:0000313" key="3">
    <source>
        <dbReference type="Proteomes" id="UP000004508"/>
    </source>
</evidence>
<dbReference type="STRING" id="485913.Krac_7269"/>
<dbReference type="eggNOG" id="COG2335">
    <property type="taxonomic scope" value="Bacteria"/>
</dbReference>
<gene>
    <name evidence="2" type="ORF">Krac_7269</name>
</gene>
<dbReference type="InterPro" id="IPR050904">
    <property type="entry name" value="Adhesion/Biosynth-related"/>
</dbReference>
<dbReference type="GO" id="GO:0005615">
    <property type="term" value="C:extracellular space"/>
    <property type="evidence" value="ECO:0007669"/>
    <property type="project" value="TreeGrafter"/>
</dbReference>
<dbReference type="Pfam" id="PF02469">
    <property type="entry name" value="Fasciclin"/>
    <property type="match status" value="1"/>
</dbReference>
<dbReference type="InterPro" id="IPR036378">
    <property type="entry name" value="FAS1_dom_sf"/>
</dbReference>
<sequence>MFTPFHTKREKLMERIIDILEERSYPYTFHDLDALVRAVGLEYLLQEDTQITLFAPHDQVLNELKDVNEFDLLRHLSKLKYLLDYHIVPERISLADLRREAEQSHSTTIQLQTSTGRLLTIDMRNPMRVGGVPVLEADLFASNGVIHTLDGLLMPPDLDLKEFLQPGGQHRASVYNPDELMRYEAQGPGA</sequence>
<comment type="caution">
    <text evidence="2">The sequence shown here is derived from an EMBL/GenBank/DDBJ whole genome shotgun (WGS) entry which is preliminary data.</text>
</comment>
<accession>D6TRQ1</accession>
<dbReference type="PANTHER" id="PTHR10900:SF77">
    <property type="entry name" value="FI19380P1"/>
    <property type="match status" value="1"/>
</dbReference>
<dbReference type="SMART" id="SM00554">
    <property type="entry name" value="FAS1"/>
    <property type="match status" value="1"/>
</dbReference>
<dbReference type="PANTHER" id="PTHR10900">
    <property type="entry name" value="PERIOSTIN-RELATED"/>
    <property type="match status" value="1"/>
</dbReference>
<dbReference type="SUPFAM" id="SSF82153">
    <property type="entry name" value="FAS1 domain"/>
    <property type="match status" value="1"/>
</dbReference>
<feature type="domain" description="FAS1" evidence="1">
    <location>
        <begin position="13"/>
        <end position="153"/>
    </location>
</feature>
<proteinExistence type="predicted"/>
<dbReference type="Gene3D" id="2.30.180.10">
    <property type="entry name" value="FAS1 domain"/>
    <property type="match status" value="1"/>
</dbReference>
<keyword evidence="3" id="KW-1185">Reference proteome</keyword>
<dbReference type="EMBL" id="ADVG01000002">
    <property type="protein sequence ID" value="EFH86003.1"/>
    <property type="molecule type" value="Genomic_DNA"/>
</dbReference>
<reference evidence="2 3" key="1">
    <citation type="journal article" date="2011" name="Stand. Genomic Sci.">
        <title>Non-contiguous finished genome sequence and contextual data of the filamentous soil bacterium Ktedonobacter racemifer type strain (SOSP1-21).</title>
        <authorList>
            <person name="Chang Y.J."/>
            <person name="Land M."/>
            <person name="Hauser L."/>
            <person name="Chertkov O."/>
            <person name="Del Rio T.G."/>
            <person name="Nolan M."/>
            <person name="Copeland A."/>
            <person name="Tice H."/>
            <person name="Cheng J.F."/>
            <person name="Lucas S."/>
            <person name="Han C."/>
            <person name="Goodwin L."/>
            <person name="Pitluck S."/>
            <person name="Ivanova N."/>
            <person name="Ovchinikova G."/>
            <person name="Pati A."/>
            <person name="Chen A."/>
            <person name="Palaniappan K."/>
            <person name="Mavromatis K."/>
            <person name="Liolios K."/>
            <person name="Brettin T."/>
            <person name="Fiebig A."/>
            <person name="Rohde M."/>
            <person name="Abt B."/>
            <person name="Goker M."/>
            <person name="Detter J.C."/>
            <person name="Woyke T."/>
            <person name="Bristow J."/>
            <person name="Eisen J.A."/>
            <person name="Markowitz V."/>
            <person name="Hugenholtz P."/>
            <person name="Kyrpides N.C."/>
            <person name="Klenk H.P."/>
            <person name="Lapidus A."/>
        </authorList>
    </citation>
    <scope>NUCLEOTIDE SEQUENCE [LARGE SCALE GENOMIC DNA]</scope>
    <source>
        <strain evidence="3">DSM 44963</strain>
    </source>
</reference>
<dbReference type="PROSITE" id="PS50213">
    <property type="entry name" value="FAS1"/>
    <property type="match status" value="1"/>
</dbReference>